<dbReference type="Pfam" id="PF13510">
    <property type="entry name" value="Fer2_4"/>
    <property type="match status" value="1"/>
</dbReference>
<dbReference type="Proteomes" id="UP000494205">
    <property type="component" value="Unassembled WGS sequence"/>
</dbReference>
<keyword evidence="5" id="KW-1185">Reference proteome</keyword>
<dbReference type="EMBL" id="CADIJZ010000009">
    <property type="protein sequence ID" value="CAB3685373.1"/>
    <property type="molecule type" value="Genomic_DNA"/>
</dbReference>
<dbReference type="EC" id="1.4.99.5" evidence="3"/>
<dbReference type="InterPro" id="IPR001041">
    <property type="entry name" value="2Fe-2S_ferredoxin-type"/>
</dbReference>
<gene>
    <name evidence="3" type="primary">hcnA</name>
    <name evidence="4" type="ORF">C0Z16_13840</name>
    <name evidence="3" type="ORF">LMG27174_02876</name>
</gene>
<evidence type="ECO:0000313" key="5">
    <source>
        <dbReference type="Proteomes" id="UP000235659"/>
    </source>
</evidence>
<dbReference type="InterPro" id="IPR036010">
    <property type="entry name" value="2Fe-2S_ferredoxin-like_sf"/>
</dbReference>
<reference evidence="4 5" key="1">
    <citation type="submission" date="2018-01" db="EMBL/GenBank/DDBJ databases">
        <title>Whole genome analyses suggest that Burkholderia sensu lato contains two further novel genera in the rhizoxinica-symbiotica group Mycetohabitans gen. nov., and Trinickia gen. nov.: implications for the evolution of diazotrophy and nodulation in the Burkholderiaceae.</title>
        <authorList>
            <person name="Estrada-de los Santos P."/>
            <person name="Palmer M."/>
            <person name="Chavez-Ramirez B."/>
            <person name="Beukes C."/>
            <person name="Steenkamp E.T."/>
            <person name="Hirsch A.M."/>
            <person name="Manyaka P."/>
            <person name="Maluk M."/>
            <person name="Lafos M."/>
            <person name="Crook M."/>
            <person name="Gross E."/>
            <person name="Simon M.F."/>
            <person name="Bueno dos Reis Junior F."/>
            <person name="Poole P.S."/>
            <person name="Venter S.N."/>
            <person name="James E.K."/>
        </authorList>
    </citation>
    <scope>NUCLEOTIDE SEQUENCE [LARGE SCALE GENOMIC DNA]</scope>
    <source>
        <strain evidence="4 5">WSM 3937</strain>
    </source>
</reference>
<reference evidence="3 6" key="2">
    <citation type="submission" date="2020-04" db="EMBL/GenBank/DDBJ databases">
        <authorList>
            <person name="De Canck E."/>
        </authorList>
    </citation>
    <scope>NUCLEOTIDE SEQUENCE [LARGE SCALE GENOMIC DNA]</scope>
    <source>
        <strain evidence="3 6">LMG 27174</strain>
    </source>
</reference>
<organism evidence="3 6">
    <name type="scientific">Paraburkholderia rhynchosiae</name>
    <dbReference type="NCBI Taxonomy" id="487049"/>
    <lineage>
        <taxon>Bacteria</taxon>
        <taxon>Pseudomonadati</taxon>
        <taxon>Pseudomonadota</taxon>
        <taxon>Betaproteobacteria</taxon>
        <taxon>Burkholderiales</taxon>
        <taxon>Burkholderiaceae</taxon>
        <taxon>Paraburkholderia</taxon>
    </lineage>
</organism>
<protein>
    <submittedName>
        <fullName evidence="4">Ferredoxin</fullName>
    </submittedName>
    <submittedName>
        <fullName evidence="3">Hydrogen cyanide synthase subunit HcnA</fullName>
        <ecNumber evidence="3">1.4.99.5</ecNumber>
    </submittedName>
</protein>
<keyword evidence="1 3" id="KW-0560">Oxidoreductase</keyword>
<dbReference type="OrthoDB" id="573392at2"/>
<dbReference type="AlphaFoldDB" id="A0A2N7WMG1"/>
<dbReference type="Gene3D" id="3.10.20.440">
    <property type="entry name" value="2Fe-2S iron-sulphur cluster binding domain, sarcosine oxidase, alpha subunit, N-terminal domain"/>
    <property type="match status" value="1"/>
</dbReference>
<proteinExistence type="predicted"/>
<feature type="domain" description="2Fe-2S ferredoxin-type" evidence="2">
    <location>
        <begin position="7"/>
        <end position="89"/>
    </location>
</feature>
<dbReference type="InterPro" id="IPR042204">
    <property type="entry name" value="2Fe-2S-bd_N"/>
</dbReference>
<evidence type="ECO:0000313" key="4">
    <source>
        <dbReference type="EMBL" id="PMS30637.1"/>
    </source>
</evidence>
<dbReference type="Proteomes" id="UP000235659">
    <property type="component" value="Unassembled WGS sequence"/>
</dbReference>
<evidence type="ECO:0000256" key="1">
    <source>
        <dbReference type="ARBA" id="ARBA00023002"/>
    </source>
</evidence>
<dbReference type="GO" id="GO:0051536">
    <property type="term" value="F:iron-sulfur cluster binding"/>
    <property type="evidence" value="ECO:0007669"/>
    <property type="project" value="InterPro"/>
</dbReference>
<dbReference type="SUPFAM" id="SSF54292">
    <property type="entry name" value="2Fe-2S ferredoxin-like"/>
    <property type="match status" value="1"/>
</dbReference>
<sequence>MTESGARRIRLSIDGLAVEVDAGTTVAAALVVSGARYGTRVSVSGEPRAALCGMGVCQECRVTIDGRTHALACQTLCRDGQRVRTRKADAQ</sequence>
<dbReference type="GO" id="GO:0050622">
    <property type="term" value="F:glycine dehydrogenase (cyanide-forming) activity"/>
    <property type="evidence" value="ECO:0007669"/>
    <property type="project" value="UniProtKB-EC"/>
</dbReference>
<evidence type="ECO:0000259" key="2">
    <source>
        <dbReference type="PROSITE" id="PS51085"/>
    </source>
</evidence>
<name>A0A2N7WMG1_9BURK</name>
<dbReference type="RefSeq" id="WP_102632724.1">
    <property type="nucleotide sequence ID" value="NZ_CADIJZ010000009.1"/>
</dbReference>
<dbReference type="EMBL" id="PNXY01000008">
    <property type="protein sequence ID" value="PMS30637.1"/>
    <property type="molecule type" value="Genomic_DNA"/>
</dbReference>
<evidence type="ECO:0000313" key="6">
    <source>
        <dbReference type="Proteomes" id="UP000494205"/>
    </source>
</evidence>
<accession>A0A2N7WMG1</accession>
<dbReference type="PROSITE" id="PS51085">
    <property type="entry name" value="2FE2S_FER_2"/>
    <property type="match status" value="1"/>
</dbReference>
<evidence type="ECO:0000313" key="3">
    <source>
        <dbReference type="EMBL" id="CAB3685373.1"/>
    </source>
</evidence>